<evidence type="ECO:0000256" key="4">
    <source>
        <dbReference type="SAM" id="MobiDB-lite"/>
    </source>
</evidence>
<keyword evidence="1" id="KW-0433">Leucine-rich repeat</keyword>
<protein>
    <recommendedName>
        <fullName evidence="6">Leucine rich repeat containing 75A</fullName>
    </recommendedName>
</protein>
<evidence type="ECO:0008006" key="6">
    <source>
        <dbReference type="Google" id="ProtNLM"/>
    </source>
</evidence>
<feature type="region of interest" description="Disordered" evidence="4">
    <location>
        <begin position="297"/>
        <end position="323"/>
    </location>
</feature>
<evidence type="ECO:0000313" key="5">
    <source>
        <dbReference type="Ensembl" id="ENSCHIP00010016368.1"/>
    </source>
</evidence>
<comment type="similarity">
    <text evidence="3">Belongs to the LRRC75 family.</text>
</comment>
<evidence type="ECO:0000256" key="1">
    <source>
        <dbReference type="ARBA" id="ARBA00022614"/>
    </source>
</evidence>
<reference evidence="5" key="1">
    <citation type="submission" date="2019-03" db="EMBL/GenBank/DDBJ databases">
        <title>Genome sequencing and reference-guided assembly of Black Bengal Goat (Capra hircus).</title>
        <authorList>
            <person name="Siddiki A.Z."/>
            <person name="Baten A."/>
            <person name="Billah M."/>
            <person name="Alam M.A.U."/>
            <person name="Shawrob K.S.M."/>
            <person name="Saha S."/>
            <person name="Chowdhury M."/>
            <person name="Rahman A.H."/>
            <person name="Stear M."/>
            <person name="Miah G."/>
            <person name="Das G.B."/>
            <person name="Hossain M.M."/>
            <person name="Kumkum M."/>
            <person name="Islam M.S."/>
            <person name="Mollah A.M."/>
            <person name="Ahsan A."/>
            <person name="Tusar F."/>
            <person name="Khan M.K.I."/>
        </authorList>
    </citation>
    <scope>NUCLEOTIDE SEQUENCE [LARGE SCALE GENOMIC DNA]</scope>
</reference>
<dbReference type="PANTHER" id="PTHR39654:SF3">
    <property type="entry name" value="LEUCINE RICH REPEAT CONTAINING 75A"/>
    <property type="match status" value="1"/>
</dbReference>
<dbReference type="SUPFAM" id="SSF52047">
    <property type="entry name" value="RNI-like"/>
    <property type="match status" value="1"/>
</dbReference>
<reference evidence="5" key="2">
    <citation type="submission" date="2025-08" db="UniProtKB">
        <authorList>
            <consortium name="Ensembl"/>
        </authorList>
    </citation>
    <scope>IDENTIFICATION</scope>
</reference>
<organism evidence="5">
    <name type="scientific">Capra hircus</name>
    <name type="common">Goat</name>
    <dbReference type="NCBI Taxonomy" id="9925"/>
    <lineage>
        <taxon>Eukaryota</taxon>
        <taxon>Metazoa</taxon>
        <taxon>Chordata</taxon>
        <taxon>Craniata</taxon>
        <taxon>Vertebrata</taxon>
        <taxon>Euteleostomi</taxon>
        <taxon>Mammalia</taxon>
        <taxon>Eutheria</taxon>
        <taxon>Laurasiatheria</taxon>
        <taxon>Artiodactyla</taxon>
        <taxon>Ruminantia</taxon>
        <taxon>Pecora</taxon>
        <taxon>Bovidae</taxon>
        <taxon>Caprinae</taxon>
        <taxon>Capra</taxon>
    </lineage>
</organism>
<evidence type="ECO:0000256" key="2">
    <source>
        <dbReference type="ARBA" id="ARBA00022737"/>
    </source>
</evidence>
<dbReference type="FunFam" id="3.80.10.10:FF:000158">
    <property type="entry name" value="Leucine rich repeat containing 75A"/>
    <property type="match status" value="1"/>
</dbReference>
<dbReference type="InterPro" id="IPR032675">
    <property type="entry name" value="LRR_dom_sf"/>
</dbReference>
<sequence length="323" mass="34826">DGATVSRLGGVQTDSEDGDVALGVGVSGKGQLTSSHTCPGGASLISGHRPLLQDLGMESTSLDDVLYRYASFRNLVDPITHDLIISLARYIHCPKPVGQPWSEPKLCRQLTYHLTSREKPAALARTLLSHLPFSLKAVLAGSPPDNTVDLSGIPLTSRDLERVASYLQRCGEQVDSVELGFTGLTDDMVLQLLPALSTLPRMTTLALNGNRLTRALLRDLTDALRDPRKFPSVTVTWIDLGNNVDIFSLPQPFLLSLRKRSPKQGHLPTILELGEGPGSGVGQGHSSWDRMAGAPGKLHSGPGQRLPPPPWEAGWNHLGKEHC</sequence>
<name>A0A8C2P8K4_CAPHI</name>
<dbReference type="AlphaFoldDB" id="A0A8C2P8K4"/>
<accession>A0A8C2P8K4</accession>
<dbReference type="Gene3D" id="3.80.10.10">
    <property type="entry name" value="Ribonuclease Inhibitor"/>
    <property type="match status" value="1"/>
</dbReference>
<dbReference type="Ensembl" id="ENSCHIT00010022912.1">
    <property type="protein sequence ID" value="ENSCHIP00010016368.1"/>
    <property type="gene ID" value="ENSCHIG00010011890.1"/>
</dbReference>
<dbReference type="PANTHER" id="PTHR39654">
    <property type="entry name" value="LEUCINE-RICH REPEAT-CONTAINING PROTEIN 75A-LIKE ISOFORM X1"/>
    <property type="match status" value="1"/>
</dbReference>
<keyword evidence="2" id="KW-0677">Repeat</keyword>
<proteinExistence type="inferred from homology"/>
<evidence type="ECO:0000256" key="3">
    <source>
        <dbReference type="ARBA" id="ARBA00060993"/>
    </source>
</evidence>